<dbReference type="InterPro" id="IPR002885">
    <property type="entry name" value="PPR_rpt"/>
</dbReference>
<feature type="compositionally biased region" description="Polar residues" evidence="4">
    <location>
        <begin position="41"/>
        <end position="83"/>
    </location>
</feature>
<protein>
    <submittedName>
        <fullName evidence="5">Pentatricopeptide repeat</fullName>
    </submittedName>
</protein>
<dbReference type="NCBIfam" id="TIGR00756">
    <property type="entry name" value="PPR"/>
    <property type="match status" value="3"/>
</dbReference>
<keyword evidence="2" id="KW-0677">Repeat</keyword>
<reference evidence="5 6" key="1">
    <citation type="submission" date="2023-12" db="EMBL/GenBank/DDBJ databases">
        <title>A high-quality genome assembly for Dillenia turbinata (Dilleniales).</title>
        <authorList>
            <person name="Chanderbali A."/>
        </authorList>
    </citation>
    <scope>NUCLEOTIDE SEQUENCE [LARGE SCALE GENOMIC DNA]</scope>
    <source>
        <strain evidence="5">LSX21</strain>
        <tissue evidence="5">Leaf</tissue>
    </source>
</reference>
<gene>
    <name evidence="5" type="ORF">RJ641_020876</name>
</gene>
<feature type="repeat" description="PPR" evidence="3">
    <location>
        <begin position="247"/>
        <end position="281"/>
    </location>
</feature>
<organism evidence="5 6">
    <name type="scientific">Dillenia turbinata</name>
    <dbReference type="NCBI Taxonomy" id="194707"/>
    <lineage>
        <taxon>Eukaryota</taxon>
        <taxon>Viridiplantae</taxon>
        <taxon>Streptophyta</taxon>
        <taxon>Embryophyta</taxon>
        <taxon>Tracheophyta</taxon>
        <taxon>Spermatophyta</taxon>
        <taxon>Magnoliopsida</taxon>
        <taxon>eudicotyledons</taxon>
        <taxon>Gunneridae</taxon>
        <taxon>Pentapetalae</taxon>
        <taxon>Dilleniales</taxon>
        <taxon>Dilleniaceae</taxon>
        <taxon>Dillenia</taxon>
    </lineage>
</organism>
<accession>A0AAN8UKK1</accession>
<dbReference type="Proteomes" id="UP001370490">
    <property type="component" value="Unassembled WGS sequence"/>
</dbReference>
<keyword evidence="6" id="KW-1185">Reference proteome</keyword>
<dbReference type="EMBL" id="JBAMMX010000025">
    <property type="protein sequence ID" value="KAK6915759.1"/>
    <property type="molecule type" value="Genomic_DNA"/>
</dbReference>
<sequence>MAGAAISRSLLLPSKTPLFLSSYNRLLNIFYTSSFLQHHQTPRLTCSTSPKPTFTTRLFSSESDPDPTSNPIQQNRFKVNTSYAFPETDSESEDDPPSKKPIDKSKLPPPYDPFNKKPIVEDPQDPKDLQQIFHKMRTEGLTSYAVKMFDALSRDGLTHEALELFSQIKDKGNMPEVIAHTSVIEVYVNAGQAKEALKVYMRMLACGVLPNAYTYSVLIKGLASDGKMLGEAKKYLLEMMNKGMRPNAGTYVAVFEGFVREGKVEQGKEFLEVMIKKGFNPDEKAVREVLGKRGQAFRGVMRLLFEK</sequence>
<dbReference type="PANTHER" id="PTHR47941">
    <property type="entry name" value="PENTATRICOPEPTIDE REPEAT-CONTAINING PROTEIN 3, MITOCHONDRIAL"/>
    <property type="match status" value="1"/>
</dbReference>
<dbReference type="PROSITE" id="PS51375">
    <property type="entry name" value="PPR"/>
    <property type="match status" value="3"/>
</dbReference>
<evidence type="ECO:0000256" key="1">
    <source>
        <dbReference type="ARBA" id="ARBA00007626"/>
    </source>
</evidence>
<evidence type="ECO:0000256" key="3">
    <source>
        <dbReference type="PROSITE-ProRule" id="PRU00708"/>
    </source>
</evidence>
<name>A0AAN8UKK1_9MAGN</name>
<dbReference type="InterPro" id="IPR011990">
    <property type="entry name" value="TPR-like_helical_dom_sf"/>
</dbReference>
<feature type="compositionally biased region" description="Basic and acidic residues" evidence="4">
    <location>
        <begin position="96"/>
        <end position="106"/>
    </location>
</feature>
<dbReference type="AlphaFoldDB" id="A0AAN8UKK1"/>
<dbReference type="Pfam" id="PF13041">
    <property type="entry name" value="PPR_2"/>
    <property type="match status" value="1"/>
</dbReference>
<evidence type="ECO:0000256" key="4">
    <source>
        <dbReference type="SAM" id="MobiDB-lite"/>
    </source>
</evidence>
<proteinExistence type="inferred from homology"/>
<comment type="caution">
    <text evidence="5">The sequence shown here is derived from an EMBL/GenBank/DDBJ whole genome shotgun (WGS) entry which is preliminary data.</text>
</comment>
<feature type="region of interest" description="Disordered" evidence="4">
    <location>
        <begin position="41"/>
        <end position="125"/>
    </location>
</feature>
<evidence type="ECO:0000313" key="6">
    <source>
        <dbReference type="Proteomes" id="UP001370490"/>
    </source>
</evidence>
<feature type="compositionally biased region" description="Basic and acidic residues" evidence="4">
    <location>
        <begin position="114"/>
        <end position="125"/>
    </location>
</feature>
<dbReference type="Pfam" id="PF01535">
    <property type="entry name" value="PPR"/>
    <property type="match status" value="2"/>
</dbReference>
<feature type="repeat" description="PPR" evidence="3">
    <location>
        <begin position="211"/>
        <end position="246"/>
    </location>
</feature>
<evidence type="ECO:0000313" key="5">
    <source>
        <dbReference type="EMBL" id="KAK6915759.1"/>
    </source>
</evidence>
<comment type="similarity">
    <text evidence="1">Belongs to the PPR family. P subfamily.</text>
</comment>
<feature type="repeat" description="PPR" evidence="3">
    <location>
        <begin position="176"/>
        <end position="210"/>
    </location>
</feature>
<evidence type="ECO:0000256" key="2">
    <source>
        <dbReference type="ARBA" id="ARBA00022737"/>
    </source>
</evidence>
<dbReference type="Gene3D" id="1.25.40.10">
    <property type="entry name" value="Tetratricopeptide repeat domain"/>
    <property type="match status" value="2"/>
</dbReference>